<dbReference type="Pfam" id="PF07727">
    <property type="entry name" value="RVT_2"/>
    <property type="match status" value="1"/>
</dbReference>
<reference evidence="2" key="1">
    <citation type="journal article" date="2018" name="Nat. Plants">
        <title>Whole-genome landscape of Medicago truncatula symbiotic genes.</title>
        <authorList>
            <person name="Pecrix Y."/>
            <person name="Gamas P."/>
            <person name="Carrere S."/>
        </authorList>
    </citation>
    <scope>NUCLEOTIDE SEQUENCE</scope>
    <source>
        <tissue evidence="2">Leaves</tissue>
    </source>
</reference>
<dbReference type="GO" id="GO:0003964">
    <property type="term" value="F:RNA-directed DNA polymerase activity"/>
    <property type="evidence" value="ECO:0007669"/>
    <property type="project" value="UniProtKB-KW"/>
</dbReference>
<dbReference type="Gramene" id="rna9650">
    <property type="protein sequence ID" value="RHN73788.1"/>
    <property type="gene ID" value="gene9650"/>
</dbReference>
<keyword evidence="2" id="KW-0695">RNA-directed DNA polymerase</keyword>
<comment type="caution">
    <text evidence="2">The sequence shown here is derived from an EMBL/GenBank/DDBJ whole genome shotgun (WGS) entry which is preliminary data.</text>
</comment>
<proteinExistence type="predicted"/>
<name>A0A396JBJ6_MEDTR</name>
<dbReference type="Proteomes" id="UP000265566">
    <property type="component" value="Chromosome 2"/>
</dbReference>
<feature type="domain" description="Reverse transcriptase Ty1/copia-type" evidence="1">
    <location>
        <begin position="6"/>
        <end position="90"/>
    </location>
</feature>
<keyword evidence="2" id="KW-0808">Transferase</keyword>
<dbReference type="EMBL" id="PSQE01000002">
    <property type="protein sequence ID" value="RHN73788.1"/>
    <property type="molecule type" value="Genomic_DNA"/>
</dbReference>
<accession>A0A396JBJ6</accession>
<evidence type="ECO:0000313" key="2">
    <source>
        <dbReference type="EMBL" id="RHN73788.1"/>
    </source>
</evidence>
<dbReference type="EC" id="2.7.7.49" evidence="2"/>
<dbReference type="AlphaFoldDB" id="A0A396JBJ6"/>
<dbReference type="InterPro" id="IPR013103">
    <property type="entry name" value="RVT_2"/>
</dbReference>
<evidence type="ECO:0000259" key="1">
    <source>
        <dbReference type="Pfam" id="PF07727"/>
    </source>
</evidence>
<organism evidence="2">
    <name type="scientific">Medicago truncatula</name>
    <name type="common">Barrel medic</name>
    <name type="synonym">Medicago tribuloides</name>
    <dbReference type="NCBI Taxonomy" id="3880"/>
    <lineage>
        <taxon>Eukaryota</taxon>
        <taxon>Viridiplantae</taxon>
        <taxon>Streptophyta</taxon>
        <taxon>Embryophyta</taxon>
        <taxon>Tracheophyta</taxon>
        <taxon>Spermatophyta</taxon>
        <taxon>Magnoliopsida</taxon>
        <taxon>eudicotyledons</taxon>
        <taxon>Gunneridae</taxon>
        <taxon>Pentapetalae</taxon>
        <taxon>rosids</taxon>
        <taxon>fabids</taxon>
        <taxon>Fabales</taxon>
        <taxon>Fabaceae</taxon>
        <taxon>Papilionoideae</taxon>
        <taxon>50 kb inversion clade</taxon>
        <taxon>NPAAA clade</taxon>
        <taxon>Hologalegina</taxon>
        <taxon>IRL clade</taxon>
        <taxon>Trifolieae</taxon>
        <taxon>Medicago</taxon>
    </lineage>
</organism>
<gene>
    <name evidence="2" type="ORF">MtrunA17_Chr2g0302321</name>
</gene>
<keyword evidence="2" id="KW-0548">Nucleotidyltransferase</keyword>
<sequence>MQEELTQGYTQIKGVDFDENFALVAHLESIRLLLGVACMFKFTLYQMDVKSAFLTEYPNEEVYVEKPKGFIDPRFPDHVYKFRKSIYGLK</sequence>
<protein>
    <submittedName>
        <fullName evidence="2">Putative RNA-directed DNA polymerase</fullName>
        <ecNumber evidence="2">2.7.7.49</ecNumber>
    </submittedName>
</protein>